<dbReference type="AlphaFoldDB" id="A0A0S3T6V1"/>
<feature type="compositionally biased region" description="Low complexity" evidence="1">
    <location>
        <begin position="24"/>
        <end position="38"/>
    </location>
</feature>
<sequence>MVVEALQSGKTHHSPAAPLCRQGALPLSPSAAAPPSTSRNVPPFPHHFFFYKIKKDTRSLHPPDSLRSVPLPNARLLLLTSTRMIIAMTRQTLSVRPSPNLSERSV</sequence>
<accession>A0A0S3T6V1</accession>
<protein>
    <submittedName>
        <fullName evidence="2">Uncharacterized protein</fullName>
    </submittedName>
</protein>
<keyword evidence="3" id="KW-1185">Reference proteome</keyword>
<reference evidence="2 3" key="1">
    <citation type="journal article" date="2015" name="Sci. Rep.">
        <title>The power of single molecule real-time sequencing technology in the de novo assembly of a eukaryotic genome.</title>
        <authorList>
            <person name="Sakai H."/>
            <person name="Naito K."/>
            <person name="Ogiso-Tanaka E."/>
            <person name="Takahashi Y."/>
            <person name="Iseki K."/>
            <person name="Muto C."/>
            <person name="Satou K."/>
            <person name="Teruya K."/>
            <person name="Shiroma A."/>
            <person name="Shimoji M."/>
            <person name="Hirano T."/>
            <person name="Itoh T."/>
            <person name="Kaga A."/>
            <person name="Tomooka N."/>
        </authorList>
    </citation>
    <scope>NUCLEOTIDE SEQUENCE [LARGE SCALE GENOMIC DNA]</scope>
    <source>
        <strain evidence="3">cv. Shumari</strain>
    </source>
</reference>
<evidence type="ECO:0000313" key="3">
    <source>
        <dbReference type="Proteomes" id="UP000291084"/>
    </source>
</evidence>
<name>A0A0S3T6V1_PHAAN</name>
<gene>
    <name evidence="2" type="primary">Vigan.10G218300</name>
    <name evidence="2" type="ORF">VIGAN_10218300</name>
</gene>
<feature type="region of interest" description="Disordered" evidence="1">
    <location>
        <begin position="1"/>
        <end position="39"/>
    </location>
</feature>
<dbReference type="EMBL" id="AP015043">
    <property type="protein sequence ID" value="BAU00576.1"/>
    <property type="molecule type" value="Genomic_DNA"/>
</dbReference>
<evidence type="ECO:0000313" key="2">
    <source>
        <dbReference type="EMBL" id="BAU00576.1"/>
    </source>
</evidence>
<organism evidence="2 3">
    <name type="scientific">Vigna angularis var. angularis</name>
    <dbReference type="NCBI Taxonomy" id="157739"/>
    <lineage>
        <taxon>Eukaryota</taxon>
        <taxon>Viridiplantae</taxon>
        <taxon>Streptophyta</taxon>
        <taxon>Embryophyta</taxon>
        <taxon>Tracheophyta</taxon>
        <taxon>Spermatophyta</taxon>
        <taxon>Magnoliopsida</taxon>
        <taxon>eudicotyledons</taxon>
        <taxon>Gunneridae</taxon>
        <taxon>Pentapetalae</taxon>
        <taxon>rosids</taxon>
        <taxon>fabids</taxon>
        <taxon>Fabales</taxon>
        <taxon>Fabaceae</taxon>
        <taxon>Papilionoideae</taxon>
        <taxon>50 kb inversion clade</taxon>
        <taxon>NPAAA clade</taxon>
        <taxon>indigoferoid/millettioid clade</taxon>
        <taxon>Phaseoleae</taxon>
        <taxon>Vigna</taxon>
    </lineage>
</organism>
<proteinExistence type="predicted"/>
<evidence type="ECO:0000256" key="1">
    <source>
        <dbReference type="SAM" id="MobiDB-lite"/>
    </source>
</evidence>
<dbReference type="Proteomes" id="UP000291084">
    <property type="component" value="Chromosome 10"/>
</dbReference>